<comment type="caution">
    <text evidence="9">The sequence shown here is derived from an EMBL/GenBank/DDBJ whole genome shotgun (WGS) entry which is preliminary data.</text>
</comment>
<evidence type="ECO:0000256" key="1">
    <source>
        <dbReference type="ARBA" id="ARBA00004651"/>
    </source>
</evidence>
<keyword evidence="4 8" id="KW-0812">Transmembrane</keyword>
<gene>
    <name evidence="9" type="primary">mreD</name>
    <name evidence="9" type="ORF">ACFQMN_09030</name>
</gene>
<comment type="similarity">
    <text evidence="2">Belongs to the MreD family.</text>
</comment>
<evidence type="ECO:0000256" key="8">
    <source>
        <dbReference type="SAM" id="Phobius"/>
    </source>
</evidence>
<keyword evidence="5" id="KW-0133">Cell shape</keyword>
<dbReference type="EMBL" id="JBHTBY010000006">
    <property type="protein sequence ID" value="MFC7321022.1"/>
    <property type="molecule type" value="Genomic_DNA"/>
</dbReference>
<accession>A0ABW2K4E5</accession>
<evidence type="ECO:0000256" key="7">
    <source>
        <dbReference type="ARBA" id="ARBA00023136"/>
    </source>
</evidence>
<dbReference type="NCBIfam" id="TIGR03426">
    <property type="entry name" value="shape_MreD"/>
    <property type="match status" value="1"/>
</dbReference>
<dbReference type="RefSeq" id="WP_289214565.1">
    <property type="nucleotide sequence ID" value="NZ_JAPVRC010000001.1"/>
</dbReference>
<proteinExistence type="inferred from homology"/>
<dbReference type="Pfam" id="PF04093">
    <property type="entry name" value="MreD"/>
    <property type="match status" value="1"/>
</dbReference>
<evidence type="ECO:0000313" key="9">
    <source>
        <dbReference type="EMBL" id="MFC7321022.1"/>
    </source>
</evidence>
<evidence type="ECO:0000256" key="4">
    <source>
        <dbReference type="ARBA" id="ARBA00022692"/>
    </source>
</evidence>
<evidence type="ECO:0000256" key="6">
    <source>
        <dbReference type="ARBA" id="ARBA00022989"/>
    </source>
</evidence>
<keyword evidence="10" id="KW-1185">Reference proteome</keyword>
<feature type="transmembrane region" description="Helical" evidence="8">
    <location>
        <begin position="104"/>
        <end position="128"/>
    </location>
</feature>
<protein>
    <submittedName>
        <fullName evidence="9">Rod shape-determining protein MreD</fullName>
    </submittedName>
</protein>
<keyword evidence="7 8" id="KW-0472">Membrane</keyword>
<feature type="transmembrane region" description="Helical" evidence="8">
    <location>
        <begin position="35"/>
        <end position="52"/>
    </location>
</feature>
<comment type="subcellular location">
    <subcellularLocation>
        <location evidence="1">Cell membrane</location>
        <topology evidence="1">Multi-pass membrane protein</topology>
    </subcellularLocation>
</comment>
<feature type="transmembrane region" description="Helical" evidence="8">
    <location>
        <begin position="59"/>
        <end position="92"/>
    </location>
</feature>
<evidence type="ECO:0000256" key="2">
    <source>
        <dbReference type="ARBA" id="ARBA00007776"/>
    </source>
</evidence>
<evidence type="ECO:0000256" key="3">
    <source>
        <dbReference type="ARBA" id="ARBA00022475"/>
    </source>
</evidence>
<evidence type="ECO:0000256" key="5">
    <source>
        <dbReference type="ARBA" id="ARBA00022960"/>
    </source>
</evidence>
<sequence length="175" mass="20341">MIRFTISCLLIILLVFQGMAMSLLPAKIAYSELLMTPHWVLCFVLIIAIFFDKDDTYHCVWYGMIFGLLIDVVYTGVLGVYMVTYTIVAYVIHGVHKWVHETFFVSLLLAMAGVGLADAVLYIIYSFVQITEMPWWNYIVLRLVPTILANVVFFVFLYPLMKNRVERWSDMWKST</sequence>
<organism evidence="9 10">
    <name type="scientific">Halobacillus campisalis</name>
    <dbReference type="NCBI Taxonomy" id="435909"/>
    <lineage>
        <taxon>Bacteria</taxon>
        <taxon>Bacillati</taxon>
        <taxon>Bacillota</taxon>
        <taxon>Bacilli</taxon>
        <taxon>Bacillales</taxon>
        <taxon>Bacillaceae</taxon>
        <taxon>Halobacillus</taxon>
    </lineage>
</organism>
<evidence type="ECO:0000313" key="10">
    <source>
        <dbReference type="Proteomes" id="UP001596494"/>
    </source>
</evidence>
<dbReference type="InterPro" id="IPR007227">
    <property type="entry name" value="Cell_shape_determining_MreD"/>
</dbReference>
<reference evidence="10" key="1">
    <citation type="journal article" date="2019" name="Int. J. Syst. Evol. Microbiol.">
        <title>The Global Catalogue of Microorganisms (GCM) 10K type strain sequencing project: providing services to taxonomists for standard genome sequencing and annotation.</title>
        <authorList>
            <consortium name="The Broad Institute Genomics Platform"/>
            <consortium name="The Broad Institute Genome Sequencing Center for Infectious Disease"/>
            <person name="Wu L."/>
            <person name="Ma J."/>
        </authorList>
    </citation>
    <scope>NUCLEOTIDE SEQUENCE [LARGE SCALE GENOMIC DNA]</scope>
    <source>
        <strain evidence="10">CCUG 73951</strain>
    </source>
</reference>
<name>A0ABW2K4E5_9BACI</name>
<feature type="transmembrane region" description="Helical" evidence="8">
    <location>
        <begin position="140"/>
        <end position="161"/>
    </location>
</feature>
<dbReference type="Proteomes" id="UP001596494">
    <property type="component" value="Unassembled WGS sequence"/>
</dbReference>
<keyword evidence="6 8" id="KW-1133">Transmembrane helix</keyword>
<keyword evidence="3" id="KW-1003">Cell membrane</keyword>